<reference evidence="2 3" key="1">
    <citation type="submission" date="2024-09" db="EMBL/GenBank/DDBJ databases">
        <authorList>
            <person name="Sun Q."/>
            <person name="Mori K."/>
        </authorList>
    </citation>
    <scope>NUCLEOTIDE SEQUENCE [LARGE SCALE GENOMIC DNA]</scope>
    <source>
        <strain evidence="2 3">CCM 7759</strain>
    </source>
</reference>
<dbReference type="EMBL" id="JBHLWN010000048">
    <property type="protein sequence ID" value="MFC0213220.1"/>
    <property type="molecule type" value="Genomic_DNA"/>
</dbReference>
<gene>
    <name evidence="2" type="ORF">ACFFK0_12270</name>
</gene>
<keyword evidence="3" id="KW-1185">Reference proteome</keyword>
<keyword evidence="1" id="KW-0812">Transmembrane</keyword>
<sequence>MEIERPKLIITILSGVIVLGILAFSFVALAIQRDIDEKNRIIELQQVKVEKLSEQVNLLTKVSWIGILQHQIENSVRSNHFVVRKITFGGDTFTGKLSATLELDSGNSMPGKLRATNNFDMTDQELLQELNHILVATSELYDNFKAENTDFPLWPTGNYTIKIDDAVIASYVNGELTLVRG</sequence>
<feature type="transmembrane region" description="Helical" evidence="1">
    <location>
        <begin position="12"/>
        <end position="31"/>
    </location>
</feature>
<proteinExistence type="predicted"/>
<protein>
    <submittedName>
        <fullName evidence="2">Uncharacterized protein</fullName>
    </submittedName>
</protein>
<evidence type="ECO:0000256" key="1">
    <source>
        <dbReference type="SAM" id="Phobius"/>
    </source>
</evidence>
<dbReference type="Proteomes" id="UP001589776">
    <property type="component" value="Unassembled WGS sequence"/>
</dbReference>
<evidence type="ECO:0000313" key="2">
    <source>
        <dbReference type="EMBL" id="MFC0213220.1"/>
    </source>
</evidence>
<dbReference type="RefSeq" id="WP_377470503.1">
    <property type="nucleotide sequence ID" value="NZ_JBHLWN010000048.1"/>
</dbReference>
<comment type="caution">
    <text evidence="2">The sequence shown here is derived from an EMBL/GenBank/DDBJ whole genome shotgun (WGS) entry which is preliminary data.</text>
</comment>
<organism evidence="2 3">
    <name type="scientific">Paenibacillus chartarius</name>
    <dbReference type="NCBI Taxonomy" id="747481"/>
    <lineage>
        <taxon>Bacteria</taxon>
        <taxon>Bacillati</taxon>
        <taxon>Bacillota</taxon>
        <taxon>Bacilli</taxon>
        <taxon>Bacillales</taxon>
        <taxon>Paenibacillaceae</taxon>
        <taxon>Paenibacillus</taxon>
    </lineage>
</organism>
<keyword evidence="1" id="KW-0472">Membrane</keyword>
<name>A0ABV6DKN8_9BACL</name>
<accession>A0ABV6DKN8</accession>
<evidence type="ECO:0000313" key="3">
    <source>
        <dbReference type="Proteomes" id="UP001589776"/>
    </source>
</evidence>
<keyword evidence="1" id="KW-1133">Transmembrane helix</keyword>